<dbReference type="Pfam" id="PF01844">
    <property type="entry name" value="HNH"/>
    <property type="match status" value="1"/>
</dbReference>
<gene>
    <name evidence="2" type="ORF">MAE30S32_07180</name>
</gene>
<comment type="caution">
    <text evidence="2">The sequence shown here is derived from an EMBL/GenBank/DDBJ whole genome shotgun (WGS) entry which is preliminary data.</text>
</comment>
<dbReference type="EMBL" id="BHVU01000025">
    <property type="protein sequence ID" value="GCA92066.1"/>
    <property type="molecule type" value="Genomic_DNA"/>
</dbReference>
<organism evidence="2 3">
    <name type="scientific">Microcystis aeruginosa 11-30S32</name>
    <dbReference type="NCBI Taxonomy" id="2358142"/>
    <lineage>
        <taxon>Bacteria</taxon>
        <taxon>Bacillati</taxon>
        <taxon>Cyanobacteriota</taxon>
        <taxon>Cyanophyceae</taxon>
        <taxon>Oscillatoriophycideae</taxon>
        <taxon>Chroococcales</taxon>
        <taxon>Microcystaceae</taxon>
        <taxon>Microcystis</taxon>
    </lineage>
</organism>
<evidence type="ECO:0000313" key="2">
    <source>
        <dbReference type="EMBL" id="GCA92066.1"/>
    </source>
</evidence>
<accession>A0A510PE76</accession>
<dbReference type="Proteomes" id="UP000321223">
    <property type="component" value="Unassembled WGS sequence"/>
</dbReference>
<feature type="domain" description="HNH nuclease" evidence="1">
    <location>
        <begin position="4"/>
        <end position="59"/>
    </location>
</feature>
<dbReference type="GO" id="GO:0004519">
    <property type="term" value="F:endonuclease activity"/>
    <property type="evidence" value="ECO:0007669"/>
    <property type="project" value="UniProtKB-KW"/>
</dbReference>
<dbReference type="RefSeq" id="WP_002796341.1">
    <property type="nucleotide sequence ID" value="NZ_BHVU01000025.1"/>
</dbReference>
<keyword evidence="2" id="KW-0540">Nuclease</keyword>
<keyword evidence="2" id="KW-0378">Hydrolase</keyword>
<dbReference type="GO" id="GO:0008270">
    <property type="term" value="F:zinc ion binding"/>
    <property type="evidence" value="ECO:0007669"/>
    <property type="project" value="InterPro"/>
</dbReference>
<dbReference type="SMART" id="SM00507">
    <property type="entry name" value="HNHc"/>
    <property type="match status" value="1"/>
</dbReference>
<dbReference type="GO" id="GO:0003676">
    <property type="term" value="F:nucleic acid binding"/>
    <property type="evidence" value="ECO:0007669"/>
    <property type="project" value="InterPro"/>
</dbReference>
<dbReference type="InterPro" id="IPR052892">
    <property type="entry name" value="NA-targeting_endonuclease"/>
</dbReference>
<dbReference type="InterPro" id="IPR002711">
    <property type="entry name" value="HNH"/>
</dbReference>
<name>A0A510PE76_MICAE</name>
<proteinExistence type="predicted"/>
<evidence type="ECO:0000259" key="1">
    <source>
        <dbReference type="SMART" id="SM00507"/>
    </source>
</evidence>
<evidence type="ECO:0000313" key="3">
    <source>
        <dbReference type="Proteomes" id="UP000321223"/>
    </source>
</evidence>
<dbReference type="InterPro" id="IPR003615">
    <property type="entry name" value="HNH_nuc"/>
</dbReference>
<dbReference type="PANTHER" id="PTHR33877">
    <property type="entry name" value="SLL1193 PROTEIN"/>
    <property type="match status" value="1"/>
</dbReference>
<dbReference type="PANTHER" id="PTHR33877:SF1">
    <property type="entry name" value="TYPE IV METHYL-DIRECTED RESTRICTION ENZYME ECOKMCRA"/>
    <property type="match status" value="1"/>
</dbReference>
<dbReference type="CDD" id="cd00085">
    <property type="entry name" value="HNHc"/>
    <property type="match status" value="1"/>
</dbReference>
<sequence length="134" mass="15467">MTHPQYTLVAKRAKHRCEYCHAPEIIFNLAFEVDHIVPLSKKGEDKPENLALSCRICNLHKLARIEGIDPVTEKVFRLFNPRIDKWEEHFLVDNKTFEIAGKTPIGRVTVEVLSINSTLQISARKIWYILGVFP</sequence>
<protein>
    <submittedName>
        <fullName evidence="2">HNH endonuclease</fullName>
    </submittedName>
</protein>
<dbReference type="AlphaFoldDB" id="A0A510PE76"/>
<keyword evidence="2" id="KW-0255">Endonuclease</keyword>
<reference evidence="2 3" key="1">
    <citation type="journal article" date="2019" name="Appl. Environ. Microbiol.">
        <title>Co-occurrence of broad and narrow host-range viruses infecting the toxic bloom-forming cyanobacterium Microcystis aeruginosa.</title>
        <authorList>
            <person name="Morimoto D."/>
            <person name="Tominaga K."/>
            <person name="Nishimura Y."/>
            <person name="Yoshida N."/>
            <person name="Kimura S."/>
            <person name="Sako Y."/>
            <person name="Yoshida T."/>
        </authorList>
    </citation>
    <scope>NUCLEOTIDE SEQUENCE [LARGE SCALE GENOMIC DNA]</scope>
    <source>
        <strain evidence="2 3">11-30S32</strain>
    </source>
</reference>
<dbReference type="Gene3D" id="1.10.30.50">
    <property type="match status" value="1"/>
</dbReference>